<dbReference type="eggNOG" id="COG2805">
    <property type="taxonomic scope" value="Bacteria"/>
</dbReference>
<dbReference type="NCBIfam" id="TIGR01420">
    <property type="entry name" value="pilT_fam"/>
    <property type="match status" value="1"/>
</dbReference>
<dbReference type="EMBL" id="CAUI01000015">
    <property type="protein sequence ID" value="CCU79394.1"/>
    <property type="molecule type" value="Genomic_DNA"/>
</dbReference>
<protein>
    <submittedName>
        <fullName evidence="3">Twitching motility protein PilT</fullName>
    </submittedName>
</protein>
<dbReference type="Gene3D" id="3.30.450.90">
    <property type="match status" value="1"/>
</dbReference>
<dbReference type="RefSeq" id="WP_005488736.1">
    <property type="nucleotide sequence ID" value="NZ_CAUI01000015.1"/>
</dbReference>
<keyword evidence="4" id="KW-1185">Reference proteome</keyword>
<dbReference type="STRING" id="1293054.HSACCH_01300"/>
<name>M5EEA3_9FIRM</name>
<dbReference type="InterPro" id="IPR050921">
    <property type="entry name" value="T4SS_GSP_E_ATPase"/>
</dbReference>
<evidence type="ECO:0000313" key="3">
    <source>
        <dbReference type="EMBL" id="CCU79394.1"/>
    </source>
</evidence>
<dbReference type="AlphaFoldDB" id="M5EEA3"/>
<accession>M5EEA3</accession>
<organism evidence="3 4">
    <name type="scientific">Halanaerobium saccharolyticum subsp. saccharolyticum DSM 6643</name>
    <dbReference type="NCBI Taxonomy" id="1293054"/>
    <lineage>
        <taxon>Bacteria</taxon>
        <taxon>Bacillati</taxon>
        <taxon>Bacillota</taxon>
        <taxon>Clostridia</taxon>
        <taxon>Halanaerobiales</taxon>
        <taxon>Halanaerobiaceae</taxon>
        <taxon>Halanaerobium</taxon>
    </lineage>
</organism>
<sequence>MEVIELMKEISDNPAISDLHLTVKKKPIIRYNGDLQVREEFSAPLEMDEINNIAKKLMNDEQWKIFVRDGEVDFSYSIPGYCRFRVNAYHQRGSTSIALRIIPSEIPTIDGLGLPDVLKRLSMQRNGLVLCTGPTGSGKSTTLAAMIDVVNQNKQAHIITLEDPIEYLHSHKKCIVHQREVGSDTMSFANGLRASLRQDPDVILVGEMRDLETISIALEASETGHLVFATLHTNDAPSTIERIIDVFPSHQQDQVRVQLATALNGVISQQLLKRADGSKRIAALEILIATSAVKNIIREGKTHQLVSSMQTGAKYGMVMMDNYLVDLYQKGLIEYEETIKRSNDPEYIKRKISGSRD</sequence>
<feature type="domain" description="Bacterial type II secretion system protein E" evidence="2">
    <location>
        <begin position="196"/>
        <end position="210"/>
    </location>
</feature>
<comment type="similarity">
    <text evidence="1">Belongs to the GSP E family.</text>
</comment>
<dbReference type="GO" id="GO:0016887">
    <property type="term" value="F:ATP hydrolysis activity"/>
    <property type="evidence" value="ECO:0007669"/>
    <property type="project" value="InterPro"/>
</dbReference>
<dbReference type="InterPro" id="IPR027417">
    <property type="entry name" value="P-loop_NTPase"/>
</dbReference>
<dbReference type="Pfam" id="PF00437">
    <property type="entry name" value="T2SSE"/>
    <property type="match status" value="1"/>
</dbReference>
<dbReference type="InParanoid" id="M5EEA3"/>
<dbReference type="InterPro" id="IPR006321">
    <property type="entry name" value="PilT/PilU"/>
</dbReference>
<evidence type="ECO:0000313" key="4">
    <source>
        <dbReference type="Proteomes" id="UP000012063"/>
    </source>
</evidence>
<evidence type="ECO:0000259" key="2">
    <source>
        <dbReference type="PROSITE" id="PS00662"/>
    </source>
</evidence>
<dbReference type="InterPro" id="IPR001482">
    <property type="entry name" value="T2SS/T4SS_dom"/>
</dbReference>
<dbReference type="SUPFAM" id="SSF52540">
    <property type="entry name" value="P-loop containing nucleoside triphosphate hydrolases"/>
    <property type="match status" value="1"/>
</dbReference>
<dbReference type="OrthoDB" id="9808272at2"/>
<gene>
    <name evidence="3" type="ORF">HSACCH_01300</name>
</gene>
<dbReference type="CDD" id="cd01131">
    <property type="entry name" value="PilT"/>
    <property type="match status" value="1"/>
</dbReference>
<comment type="caution">
    <text evidence="3">The sequence shown here is derived from an EMBL/GenBank/DDBJ whole genome shotgun (WGS) entry which is preliminary data.</text>
</comment>
<dbReference type="PROSITE" id="PS00662">
    <property type="entry name" value="T2SP_E"/>
    <property type="match status" value="1"/>
</dbReference>
<proteinExistence type="inferred from homology"/>
<evidence type="ECO:0000256" key="1">
    <source>
        <dbReference type="ARBA" id="ARBA00006611"/>
    </source>
</evidence>
<dbReference type="PANTHER" id="PTHR30486">
    <property type="entry name" value="TWITCHING MOTILITY PROTEIN PILT"/>
    <property type="match status" value="1"/>
</dbReference>
<dbReference type="Proteomes" id="UP000012063">
    <property type="component" value="Unassembled WGS sequence"/>
</dbReference>
<dbReference type="Gene3D" id="3.40.50.300">
    <property type="entry name" value="P-loop containing nucleotide triphosphate hydrolases"/>
    <property type="match status" value="1"/>
</dbReference>
<dbReference type="GO" id="GO:0005524">
    <property type="term" value="F:ATP binding"/>
    <property type="evidence" value="ECO:0007669"/>
    <property type="project" value="InterPro"/>
</dbReference>
<reference evidence="4" key="1">
    <citation type="journal article" date="2013" name="Genome Announc.">
        <title>Genome Sequence of Halanaerobium saccharolyticum subsp. saccharolyticum Strain DSM 6643T, a Halophilic Hydrogen-Producing Bacterium.</title>
        <authorList>
            <person name="Kivisto A."/>
            <person name="Larjo A."/>
            <person name="Ciranna A."/>
            <person name="Santala V."/>
            <person name="Roos C."/>
            <person name="Karp M."/>
        </authorList>
    </citation>
    <scope>NUCLEOTIDE SEQUENCE [LARGE SCALE GENOMIC DNA]</scope>
    <source>
        <strain evidence="4">DSM 6643</strain>
    </source>
</reference>